<dbReference type="EMBL" id="LAZR01029964">
    <property type="protein sequence ID" value="KKL58016.1"/>
    <property type="molecule type" value="Genomic_DNA"/>
</dbReference>
<proteinExistence type="predicted"/>
<comment type="caution">
    <text evidence="1">The sequence shown here is derived from an EMBL/GenBank/DDBJ whole genome shotgun (WGS) entry which is preliminary data.</text>
</comment>
<accession>A0A0F9DWB1</accession>
<gene>
    <name evidence="1" type="ORF">LCGC14_2229620</name>
</gene>
<sequence length="158" mass="16577">MGRKYNVEGGQSIGASDTETMLTITCPADAIVKLRSIDVSQSTHETAEMYDVEVLRASADGTGGDTPVPEPVESGDALFGGTVRTGPAAEPTYTADEPLFKKAWNSVLGLSKVWREDEMPTLSPAGAGNTILGVRVILKAAMTTCVVQVNAQFEEVGG</sequence>
<protein>
    <submittedName>
        <fullName evidence="1">Uncharacterized protein</fullName>
    </submittedName>
</protein>
<evidence type="ECO:0000313" key="1">
    <source>
        <dbReference type="EMBL" id="KKL58016.1"/>
    </source>
</evidence>
<organism evidence="1">
    <name type="scientific">marine sediment metagenome</name>
    <dbReference type="NCBI Taxonomy" id="412755"/>
    <lineage>
        <taxon>unclassified sequences</taxon>
        <taxon>metagenomes</taxon>
        <taxon>ecological metagenomes</taxon>
    </lineage>
</organism>
<dbReference type="AlphaFoldDB" id="A0A0F9DWB1"/>
<name>A0A0F9DWB1_9ZZZZ</name>
<reference evidence="1" key="1">
    <citation type="journal article" date="2015" name="Nature">
        <title>Complex archaea that bridge the gap between prokaryotes and eukaryotes.</title>
        <authorList>
            <person name="Spang A."/>
            <person name="Saw J.H."/>
            <person name="Jorgensen S.L."/>
            <person name="Zaremba-Niedzwiedzka K."/>
            <person name="Martijn J."/>
            <person name="Lind A.E."/>
            <person name="van Eijk R."/>
            <person name="Schleper C."/>
            <person name="Guy L."/>
            <person name="Ettema T.J."/>
        </authorList>
    </citation>
    <scope>NUCLEOTIDE SEQUENCE</scope>
</reference>